<accession>A0A2P2PZP6</accession>
<dbReference type="AlphaFoldDB" id="A0A2P2PZP6"/>
<proteinExistence type="predicted"/>
<dbReference type="EMBL" id="GGEC01079702">
    <property type="protein sequence ID" value="MBX60186.1"/>
    <property type="molecule type" value="Transcribed_RNA"/>
</dbReference>
<protein>
    <submittedName>
        <fullName evidence="1">Uncharacterized protein</fullName>
    </submittedName>
</protein>
<name>A0A2P2PZP6_RHIMU</name>
<evidence type="ECO:0000313" key="1">
    <source>
        <dbReference type="EMBL" id="MBX60186.1"/>
    </source>
</evidence>
<reference evidence="1" key="1">
    <citation type="submission" date="2018-02" db="EMBL/GenBank/DDBJ databases">
        <title>Rhizophora mucronata_Transcriptome.</title>
        <authorList>
            <person name="Meera S.P."/>
            <person name="Sreeshan A."/>
            <person name="Augustine A."/>
        </authorList>
    </citation>
    <scope>NUCLEOTIDE SEQUENCE</scope>
    <source>
        <tissue evidence="1">Leaf</tissue>
    </source>
</reference>
<organism evidence="1">
    <name type="scientific">Rhizophora mucronata</name>
    <name type="common">Asiatic mangrove</name>
    <dbReference type="NCBI Taxonomy" id="61149"/>
    <lineage>
        <taxon>Eukaryota</taxon>
        <taxon>Viridiplantae</taxon>
        <taxon>Streptophyta</taxon>
        <taxon>Embryophyta</taxon>
        <taxon>Tracheophyta</taxon>
        <taxon>Spermatophyta</taxon>
        <taxon>Magnoliopsida</taxon>
        <taxon>eudicotyledons</taxon>
        <taxon>Gunneridae</taxon>
        <taxon>Pentapetalae</taxon>
        <taxon>rosids</taxon>
        <taxon>fabids</taxon>
        <taxon>Malpighiales</taxon>
        <taxon>Rhizophoraceae</taxon>
        <taxon>Rhizophora</taxon>
    </lineage>
</organism>
<sequence length="48" mass="5672">MSCLFLSLSTRFLLRRDIDDTRHLFEISHGQLLSDSEAKFSHFLAFLR</sequence>